<proteinExistence type="predicted"/>
<dbReference type="AlphaFoldDB" id="A0A484N524"/>
<protein>
    <submittedName>
        <fullName evidence="1">Uncharacterized protein</fullName>
    </submittedName>
</protein>
<gene>
    <name evidence="1" type="ORF">CCAM_LOCUS37989</name>
</gene>
<keyword evidence="2" id="KW-1185">Reference proteome</keyword>
<dbReference type="EMBL" id="OOIL02005938">
    <property type="protein sequence ID" value="VFQ96213.1"/>
    <property type="molecule type" value="Genomic_DNA"/>
</dbReference>
<name>A0A484N524_9ASTE</name>
<accession>A0A484N524</accession>
<organism evidence="1 2">
    <name type="scientific">Cuscuta campestris</name>
    <dbReference type="NCBI Taxonomy" id="132261"/>
    <lineage>
        <taxon>Eukaryota</taxon>
        <taxon>Viridiplantae</taxon>
        <taxon>Streptophyta</taxon>
        <taxon>Embryophyta</taxon>
        <taxon>Tracheophyta</taxon>
        <taxon>Spermatophyta</taxon>
        <taxon>Magnoliopsida</taxon>
        <taxon>eudicotyledons</taxon>
        <taxon>Gunneridae</taxon>
        <taxon>Pentapetalae</taxon>
        <taxon>asterids</taxon>
        <taxon>lamiids</taxon>
        <taxon>Solanales</taxon>
        <taxon>Convolvulaceae</taxon>
        <taxon>Cuscuteae</taxon>
        <taxon>Cuscuta</taxon>
        <taxon>Cuscuta subgen. Grammica</taxon>
        <taxon>Cuscuta sect. Cleistogrammica</taxon>
    </lineage>
</organism>
<evidence type="ECO:0000313" key="2">
    <source>
        <dbReference type="Proteomes" id="UP000595140"/>
    </source>
</evidence>
<reference evidence="1 2" key="1">
    <citation type="submission" date="2018-04" db="EMBL/GenBank/DDBJ databases">
        <authorList>
            <person name="Vogel A."/>
        </authorList>
    </citation>
    <scope>NUCLEOTIDE SEQUENCE [LARGE SCALE GENOMIC DNA]</scope>
</reference>
<evidence type="ECO:0000313" key="1">
    <source>
        <dbReference type="EMBL" id="VFQ96213.1"/>
    </source>
</evidence>
<dbReference type="Proteomes" id="UP000595140">
    <property type="component" value="Unassembled WGS sequence"/>
</dbReference>
<sequence>MISQIALVGSIPKPEKEIPDPKLQKPHVNFFPFSRDVRPCRQLGNPICVVDGKPKRVVQKHPQLSLLPSHAVSDLVAKPLTVVGNTIGNQPLLSALNRLREYHRLAAIARSRTPAPSATARSGTTKT</sequence>